<dbReference type="GO" id="GO:0004521">
    <property type="term" value="F:RNA endonuclease activity"/>
    <property type="evidence" value="ECO:0007669"/>
    <property type="project" value="TreeGrafter"/>
</dbReference>
<dbReference type="SMART" id="SM01027">
    <property type="entry name" value="Beta-Casp"/>
    <property type="match status" value="1"/>
</dbReference>
<feature type="domain" description="Beta-Casp" evidence="3">
    <location>
        <begin position="268"/>
        <end position="395"/>
    </location>
</feature>
<dbReference type="Pfam" id="PF10996">
    <property type="entry name" value="Beta-Casp"/>
    <property type="match status" value="1"/>
</dbReference>
<feature type="domain" description="Metallo-beta-lactamase" evidence="2">
    <location>
        <begin position="33"/>
        <end position="252"/>
    </location>
</feature>
<dbReference type="InterPro" id="IPR050698">
    <property type="entry name" value="MBL"/>
</dbReference>
<dbReference type="EMBL" id="JAKFHA010000061">
    <property type="protein sequence ID" value="MCF2533815.1"/>
    <property type="molecule type" value="Genomic_DNA"/>
</dbReference>
<evidence type="ECO:0000259" key="3">
    <source>
        <dbReference type="SMART" id="SM01027"/>
    </source>
</evidence>
<dbReference type="SMART" id="SM00849">
    <property type="entry name" value="Lactamase_B"/>
    <property type="match status" value="1"/>
</dbReference>
<dbReference type="Pfam" id="PF00753">
    <property type="entry name" value="Lactamase_B"/>
    <property type="match status" value="1"/>
</dbReference>
<accession>A0AA41Q913</accession>
<sequence length="480" mass="51968">MKENSMTGNGGRTATSRPRAALLTFLGGTGTVTGSKFMVESDHARVLVDCGLFQGLAELRRRNWKPLPLDAEDVDAVVLTHAHLDHCGYLPRLVREGFRGRVACTPNTARLAELVLRDSARLLAEEAEHANRNGWSRHHPAEPLYEDKDVDRALALFDPAPVGTDVAVAPRTTLRLHHGGHILGSAWAHLTFEDGGTLAASGDLGRPVHPLLRPPEPFSGADVLLLESTYGNRHHDDTAARNRFGDSIVATLARGGTVLIPAFAVDRTEVVLHELAELRRSGRLPASVPVYVDSPMALAALRIYQDAFADHAPELRPDLDELGSGALESAPFTPIRSPRESAEIRRSNGPCVIVSASGMATGGRVVRHLRNLLPDPRNTILIVGFAAAGTRARDLVDGARTLKMYGTYVPVRAHVANVPAFSAHADADETLAWLRDAPAPHTVYLVHGEPDGSQALRDRIDRELGWTAVVPRLGERVLVR</sequence>
<dbReference type="Pfam" id="PF07521">
    <property type="entry name" value="RMMBL"/>
    <property type="match status" value="1"/>
</dbReference>
<dbReference type="PANTHER" id="PTHR11203:SF37">
    <property type="entry name" value="INTEGRATOR COMPLEX SUBUNIT 11"/>
    <property type="match status" value="1"/>
</dbReference>
<dbReference type="InterPro" id="IPR022712">
    <property type="entry name" value="Beta_Casp"/>
</dbReference>
<name>A0AA41Q913_9ACTN</name>
<dbReference type="InterPro" id="IPR011108">
    <property type="entry name" value="RMMBL"/>
</dbReference>
<organism evidence="4 5">
    <name type="scientific">Yinghuangia soli</name>
    <dbReference type="NCBI Taxonomy" id="2908204"/>
    <lineage>
        <taxon>Bacteria</taxon>
        <taxon>Bacillati</taxon>
        <taxon>Actinomycetota</taxon>
        <taxon>Actinomycetes</taxon>
        <taxon>Kitasatosporales</taxon>
        <taxon>Streptomycetaceae</taxon>
        <taxon>Yinghuangia</taxon>
    </lineage>
</organism>
<comment type="caution">
    <text evidence="4">The sequence shown here is derived from an EMBL/GenBank/DDBJ whole genome shotgun (WGS) entry which is preliminary data.</text>
</comment>
<dbReference type="PANTHER" id="PTHR11203">
    <property type="entry name" value="CLEAVAGE AND POLYADENYLATION SPECIFICITY FACTOR FAMILY MEMBER"/>
    <property type="match status" value="1"/>
</dbReference>
<evidence type="ECO:0000313" key="4">
    <source>
        <dbReference type="EMBL" id="MCF2533815.1"/>
    </source>
</evidence>
<dbReference type="CDD" id="cd16295">
    <property type="entry name" value="TTHA0252-CPSF-like_MBL-fold"/>
    <property type="match status" value="1"/>
</dbReference>
<dbReference type="AlphaFoldDB" id="A0AA41Q913"/>
<evidence type="ECO:0000256" key="1">
    <source>
        <dbReference type="ARBA" id="ARBA00022801"/>
    </source>
</evidence>
<protein>
    <submittedName>
        <fullName evidence="4">MBL fold metallo-hydrolase</fullName>
    </submittedName>
</protein>
<dbReference type="SUPFAM" id="SSF56281">
    <property type="entry name" value="Metallo-hydrolase/oxidoreductase"/>
    <property type="match status" value="1"/>
</dbReference>
<dbReference type="Gene3D" id="3.60.15.10">
    <property type="entry name" value="Ribonuclease Z/Hydroxyacylglutathione hydrolase-like"/>
    <property type="match status" value="1"/>
</dbReference>
<dbReference type="Gene3D" id="3.40.50.10890">
    <property type="match status" value="1"/>
</dbReference>
<evidence type="ECO:0000259" key="2">
    <source>
        <dbReference type="SMART" id="SM00849"/>
    </source>
</evidence>
<dbReference type="GO" id="GO:0016787">
    <property type="term" value="F:hydrolase activity"/>
    <property type="evidence" value="ECO:0007669"/>
    <property type="project" value="UniProtKB-KW"/>
</dbReference>
<dbReference type="Proteomes" id="UP001165378">
    <property type="component" value="Unassembled WGS sequence"/>
</dbReference>
<reference evidence="4" key="1">
    <citation type="submission" date="2022-01" db="EMBL/GenBank/DDBJ databases">
        <title>Genome-Based Taxonomic Classification of the Phylum Actinobacteria.</title>
        <authorList>
            <person name="Gao Y."/>
        </authorList>
    </citation>
    <scope>NUCLEOTIDE SEQUENCE</scope>
    <source>
        <strain evidence="4">KLBMP 8922</strain>
    </source>
</reference>
<evidence type="ECO:0000313" key="5">
    <source>
        <dbReference type="Proteomes" id="UP001165378"/>
    </source>
</evidence>
<dbReference type="RefSeq" id="WP_235058580.1">
    <property type="nucleotide sequence ID" value="NZ_JAKFHA010000061.1"/>
</dbReference>
<keyword evidence="1" id="KW-0378">Hydrolase</keyword>
<dbReference type="InterPro" id="IPR001279">
    <property type="entry name" value="Metallo-B-lactamas"/>
</dbReference>
<gene>
    <name evidence="4" type="ORF">LZ495_42275</name>
</gene>
<keyword evidence="5" id="KW-1185">Reference proteome</keyword>
<proteinExistence type="predicted"/>
<dbReference type="InterPro" id="IPR036866">
    <property type="entry name" value="RibonucZ/Hydroxyglut_hydro"/>
</dbReference>